<evidence type="ECO:0000256" key="1">
    <source>
        <dbReference type="SAM" id="MobiDB-lite"/>
    </source>
</evidence>
<feature type="compositionally biased region" description="Acidic residues" evidence="1">
    <location>
        <begin position="274"/>
        <end position="295"/>
    </location>
</feature>
<evidence type="ECO:0000313" key="4">
    <source>
        <dbReference type="Proteomes" id="UP000236755"/>
    </source>
</evidence>
<evidence type="ECO:0000256" key="2">
    <source>
        <dbReference type="SAM" id="Phobius"/>
    </source>
</evidence>
<dbReference type="RefSeq" id="WP_143025233.1">
    <property type="nucleotide sequence ID" value="NZ_FNQT01000001.1"/>
</dbReference>
<organism evidence="3 4">
    <name type="scientific">Haloplanus vescus</name>
    <dbReference type="NCBI Taxonomy" id="555874"/>
    <lineage>
        <taxon>Archaea</taxon>
        <taxon>Methanobacteriati</taxon>
        <taxon>Methanobacteriota</taxon>
        <taxon>Stenosarchaea group</taxon>
        <taxon>Halobacteria</taxon>
        <taxon>Halobacteriales</taxon>
        <taxon>Haloferacaceae</taxon>
        <taxon>Haloplanus</taxon>
    </lineage>
</organism>
<dbReference type="STRING" id="555874.SAMN04488065_1225"/>
<keyword evidence="2" id="KW-1133">Transmembrane helix</keyword>
<dbReference type="OrthoDB" id="232948at2157"/>
<feature type="transmembrane region" description="Helical" evidence="2">
    <location>
        <begin position="507"/>
        <end position="529"/>
    </location>
</feature>
<dbReference type="EMBL" id="FNQT01000001">
    <property type="protein sequence ID" value="SDZ92059.1"/>
    <property type="molecule type" value="Genomic_DNA"/>
</dbReference>
<dbReference type="Proteomes" id="UP000236755">
    <property type="component" value="Unassembled WGS sequence"/>
</dbReference>
<feature type="compositionally biased region" description="Polar residues" evidence="1">
    <location>
        <begin position="440"/>
        <end position="460"/>
    </location>
</feature>
<dbReference type="AlphaFoldDB" id="A0A1H3WY70"/>
<keyword evidence="4" id="KW-1185">Reference proteome</keyword>
<dbReference type="InterPro" id="IPR013783">
    <property type="entry name" value="Ig-like_fold"/>
</dbReference>
<keyword evidence="2" id="KW-0812">Transmembrane</keyword>
<evidence type="ECO:0000313" key="3">
    <source>
        <dbReference type="EMBL" id="SDZ92059.1"/>
    </source>
</evidence>
<keyword evidence="2" id="KW-0472">Membrane</keyword>
<reference evidence="3 4" key="1">
    <citation type="submission" date="2016-10" db="EMBL/GenBank/DDBJ databases">
        <authorList>
            <person name="de Groot N.N."/>
        </authorList>
    </citation>
    <scope>NUCLEOTIDE SEQUENCE [LARGE SCALE GENOMIC DNA]</scope>
    <source>
        <strain evidence="3 4">CGMCC 1.8712</strain>
    </source>
</reference>
<feature type="region of interest" description="Disordered" evidence="1">
    <location>
        <begin position="274"/>
        <end position="322"/>
    </location>
</feature>
<feature type="region of interest" description="Disordered" evidence="1">
    <location>
        <begin position="437"/>
        <end position="473"/>
    </location>
</feature>
<dbReference type="Pfam" id="PF09136">
    <property type="entry name" value="Glucodextran_B"/>
    <property type="match status" value="1"/>
</dbReference>
<gene>
    <name evidence="3" type="ORF">SAMN04488065_1225</name>
</gene>
<accession>A0A1H3WY70</accession>
<sequence length="532" mass="56823">MDSRVAVALALALLCAGASPLVTAQSPPSPTVSVGVDAQPLDRGDTYHTQTDPVVDVTADAQAPIDRIEVRVDGATRHAFEPSSQHFERSIVLDLETGAHRLTVVARADGVATHESTVVLDDEAPVVNYSDPFESESDDVDEPPTDELTVNRGNVTINGSLTDISTVDTVRVDHEYTYETVHSAEREGKRQHLIAGPGGNFSQPVFLALGDNEFTVQAEDAVGNARIHQFTVTVEDDTEPSLTITDIKWESPTRLYIEGYATDNVQVQSVWVESGEDAGGDDDEDDSEDDEDDTLDVTRHPFVFSQGTAPDRDRHNATFGTTAYHPPDTDYVVIGVNDTAGNEQTWNYTLSEFLAPNITIHDEQTGYVADRRVAVGGRVTDGQVRSVRVETLDPETGQIVDIQSTTLDANGSFATRLDGAPDETRIRVRVRDASGAEHLANTTVTDQEPTPSDPAGTSSAAADEGDAPAVPVESGSNGIRIPFVGIVVPVPQLGSLLGASVTVPLPFVGPIDVPLLAIGGPVVLVAILVRRR</sequence>
<dbReference type="Gene3D" id="2.60.40.10">
    <property type="entry name" value="Immunoglobulins"/>
    <property type="match status" value="1"/>
</dbReference>
<proteinExistence type="predicted"/>
<name>A0A1H3WY70_9EURY</name>
<protein>
    <submittedName>
        <fullName evidence="3">Uncharacterized protein</fullName>
    </submittedName>
</protein>